<evidence type="ECO:0000256" key="2">
    <source>
        <dbReference type="ARBA" id="ARBA00023315"/>
    </source>
</evidence>
<evidence type="ECO:0000313" key="3">
    <source>
        <dbReference type="EMBL" id="KAJ1976186.1"/>
    </source>
</evidence>
<evidence type="ECO:0000313" key="4">
    <source>
        <dbReference type="Proteomes" id="UP001151582"/>
    </source>
</evidence>
<sequence length="230" mass="25478">MPHSQNTLLAHCHVRLVTEIDDAFVLESAGYPASEGATHHALTYRQTHAPHLFLGLYVSLNDHAAIDFSTLTPHVGSSGLIGFVSATAYDSPHLLPETMSTHQAQATNVFIHSVCVHPQLRRQGLALALLCQFMNHLARINQAIKGQKVHADWLEYTTEEAIVQRSPVWNHPQSPTLVVAPESMPHDPYQTVLLISHEYLFDLYKKAGFQLNGRSSVIHGKVVSNVCKNL</sequence>
<keyword evidence="2" id="KW-0012">Acyltransferase</keyword>
<dbReference type="InterPro" id="IPR051635">
    <property type="entry name" value="SNAT-like"/>
</dbReference>
<dbReference type="CDD" id="cd04301">
    <property type="entry name" value="NAT_SF"/>
    <property type="match status" value="1"/>
</dbReference>
<dbReference type="PANTHER" id="PTHR10908">
    <property type="entry name" value="SEROTONIN N-ACETYLTRANSFERASE"/>
    <property type="match status" value="1"/>
</dbReference>
<dbReference type="EMBL" id="JANBQB010000456">
    <property type="protein sequence ID" value="KAJ1976186.1"/>
    <property type="molecule type" value="Genomic_DNA"/>
</dbReference>
<comment type="caution">
    <text evidence="3">The sequence shown here is derived from an EMBL/GenBank/DDBJ whole genome shotgun (WGS) entry which is preliminary data.</text>
</comment>
<name>A0A9W8E7L3_9FUNG</name>
<organism evidence="3 4">
    <name type="scientific">Dimargaris verticillata</name>
    <dbReference type="NCBI Taxonomy" id="2761393"/>
    <lineage>
        <taxon>Eukaryota</taxon>
        <taxon>Fungi</taxon>
        <taxon>Fungi incertae sedis</taxon>
        <taxon>Zoopagomycota</taxon>
        <taxon>Kickxellomycotina</taxon>
        <taxon>Dimargaritomycetes</taxon>
        <taxon>Dimargaritales</taxon>
        <taxon>Dimargaritaceae</taxon>
        <taxon>Dimargaris</taxon>
    </lineage>
</organism>
<keyword evidence="4" id="KW-1185">Reference proteome</keyword>
<dbReference type="GO" id="GO:0004059">
    <property type="term" value="F:aralkylamine N-acetyltransferase activity"/>
    <property type="evidence" value="ECO:0007669"/>
    <property type="project" value="TreeGrafter"/>
</dbReference>
<reference evidence="3" key="1">
    <citation type="submission" date="2022-07" db="EMBL/GenBank/DDBJ databases">
        <title>Phylogenomic reconstructions and comparative analyses of Kickxellomycotina fungi.</title>
        <authorList>
            <person name="Reynolds N.K."/>
            <person name="Stajich J.E."/>
            <person name="Barry K."/>
            <person name="Grigoriev I.V."/>
            <person name="Crous P."/>
            <person name="Smith M.E."/>
        </authorList>
    </citation>
    <scope>NUCLEOTIDE SEQUENCE</scope>
    <source>
        <strain evidence="3">RSA 567</strain>
    </source>
</reference>
<dbReference type="Gene3D" id="3.40.630.30">
    <property type="match status" value="1"/>
</dbReference>
<evidence type="ECO:0000256" key="1">
    <source>
        <dbReference type="ARBA" id="ARBA00022679"/>
    </source>
</evidence>
<dbReference type="AlphaFoldDB" id="A0A9W8E7L3"/>
<dbReference type="OrthoDB" id="30840at2759"/>
<dbReference type="SUPFAM" id="SSF55729">
    <property type="entry name" value="Acyl-CoA N-acyltransferases (Nat)"/>
    <property type="match status" value="1"/>
</dbReference>
<dbReference type="GO" id="GO:0005737">
    <property type="term" value="C:cytoplasm"/>
    <property type="evidence" value="ECO:0007669"/>
    <property type="project" value="TreeGrafter"/>
</dbReference>
<gene>
    <name evidence="3" type="ORF">H4R34_004073</name>
</gene>
<protein>
    <recommendedName>
        <fullName evidence="5">N-acetyltransferase domain-containing protein</fullName>
    </recommendedName>
</protein>
<accession>A0A9W8E7L3</accession>
<dbReference type="Proteomes" id="UP001151582">
    <property type="component" value="Unassembled WGS sequence"/>
</dbReference>
<dbReference type="InterPro" id="IPR016181">
    <property type="entry name" value="Acyl_CoA_acyltransferase"/>
</dbReference>
<proteinExistence type="predicted"/>
<keyword evidence="1" id="KW-0808">Transferase</keyword>
<evidence type="ECO:0008006" key="5">
    <source>
        <dbReference type="Google" id="ProtNLM"/>
    </source>
</evidence>
<dbReference type="PANTHER" id="PTHR10908:SF0">
    <property type="entry name" value="SEROTONIN N-ACETYLTRANSFERASE"/>
    <property type="match status" value="1"/>
</dbReference>